<evidence type="ECO:0000256" key="1">
    <source>
        <dbReference type="SAM" id="MobiDB-lite"/>
    </source>
</evidence>
<keyword evidence="3" id="KW-1185">Reference proteome</keyword>
<dbReference type="EMBL" id="QVQW01000121">
    <property type="protein sequence ID" value="RKU40096.1"/>
    <property type="molecule type" value="Genomic_DNA"/>
</dbReference>
<proteinExistence type="predicted"/>
<sequence>MPKARHEYRLSNMLATSVKLAVPRSEAEAKAAWLAWWPEMTALFALADVRDQVLYGPRTVIWPLDIDWRKLRLDRWGEKLALAQSMLVASIAPEWRRLPVWREQDLYSSPRRIWLFLESAFKHYDEFAKGQGIAAAAKSEVEDGSSEDAEDFGKIHPPCNSPEDSSSSDEEGDARLGA</sequence>
<dbReference type="Proteomes" id="UP000275385">
    <property type="component" value="Unassembled WGS sequence"/>
</dbReference>
<dbReference type="AlphaFoldDB" id="A0A420XWU6"/>
<reference evidence="2 3" key="1">
    <citation type="submission" date="2018-08" db="EMBL/GenBank/DDBJ databases">
        <title>Draft genome of the lignicolous fungus Coniochaeta pulveracea.</title>
        <authorList>
            <person name="Borstlap C.J."/>
            <person name="De Witt R.N."/>
            <person name="Botha A."/>
            <person name="Volschenk H."/>
        </authorList>
    </citation>
    <scope>NUCLEOTIDE SEQUENCE [LARGE SCALE GENOMIC DNA]</scope>
    <source>
        <strain evidence="2 3">CAB683</strain>
    </source>
</reference>
<feature type="region of interest" description="Disordered" evidence="1">
    <location>
        <begin position="135"/>
        <end position="178"/>
    </location>
</feature>
<evidence type="ECO:0000313" key="2">
    <source>
        <dbReference type="EMBL" id="RKU40096.1"/>
    </source>
</evidence>
<name>A0A420XWU6_9PEZI</name>
<protein>
    <submittedName>
        <fullName evidence="2">Uncharacterized protein</fullName>
    </submittedName>
</protein>
<gene>
    <name evidence="2" type="ORF">DL546_000334</name>
</gene>
<comment type="caution">
    <text evidence="2">The sequence shown here is derived from an EMBL/GenBank/DDBJ whole genome shotgun (WGS) entry which is preliminary data.</text>
</comment>
<organism evidence="2 3">
    <name type="scientific">Coniochaeta pulveracea</name>
    <dbReference type="NCBI Taxonomy" id="177199"/>
    <lineage>
        <taxon>Eukaryota</taxon>
        <taxon>Fungi</taxon>
        <taxon>Dikarya</taxon>
        <taxon>Ascomycota</taxon>
        <taxon>Pezizomycotina</taxon>
        <taxon>Sordariomycetes</taxon>
        <taxon>Sordariomycetidae</taxon>
        <taxon>Coniochaetales</taxon>
        <taxon>Coniochaetaceae</taxon>
        <taxon>Coniochaeta</taxon>
    </lineage>
</organism>
<accession>A0A420XWU6</accession>
<evidence type="ECO:0000313" key="3">
    <source>
        <dbReference type="Proteomes" id="UP000275385"/>
    </source>
</evidence>